<name>A0A6G1E8D5_9ORYZ</name>
<accession>A0A6G1E8D5</accession>
<comment type="caution">
    <text evidence="1">The sequence shown here is derived from an EMBL/GenBank/DDBJ whole genome shotgun (WGS) entry which is preliminary data.</text>
</comment>
<protein>
    <submittedName>
        <fullName evidence="1">Uncharacterized protein</fullName>
    </submittedName>
</protein>
<dbReference type="Proteomes" id="UP000479710">
    <property type="component" value="Unassembled WGS sequence"/>
</dbReference>
<evidence type="ECO:0000313" key="1">
    <source>
        <dbReference type="EMBL" id="KAF0921365.1"/>
    </source>
</evidence>
<sequence length="143" mass="15715">MAADVGQDAIMAMLATIVKTQEEQAAQKASMNARLDLMSLLLQSKEDRLDTHRMGQDDLTTQMEEQVVLQHDEMLARLTALEDDATTKLAAQAARITVLEKKLTIHSGGDTLSGLLPKLSHLQSLLDGLKITLESLQDFCAQR</sequence>
<reference evidence="1 2" key="1">
    <citation type="submission" date="2019-11" db="EMBL/GenBank/DDBJ databases">
        <title>Whole genome sequence of Oryza granulata.</title>
        <authorList>
            <person name="Li W."/>
        </authorList>
    </citation>
    <scope>NUCLEOTIDE SEQUENCE [LARGE SCALE GENOMIC DNA]</scope>
    <source>
        <strain evidence="2">cv. Menghai</strain>
        <tissue evidence="1">Leaf</tissue>
    </source>
</reference>
<evidence type="ECO:0000313" key="2">
    <source>
        <dbReference type="Proteomes" id="UP000479710"/>
    </source>
</evidence>
<proteinExistence type="predicted"/>
<dbReference type="AlphaFoldDB" id="A0A6G1E8D5"/>
<keyword evidence="2" id="KW-1185">Reference proteome</keyword>
<gene>
    <name evidence="1" type="ORF">E2562_006937</name>
</gene>
<dbReference type="EMBL" id="SPHZ02000004">
    <property type="protein sequence ID" value="KAF0921365.1"/>
    <property type="molecule type" value="Genomic_DNA"/>
</dbReference>
<organism evidence="1 2">
    <name type="scientific">Oryza meyeriana var. granulata</name>
    <dbReference type="NCBI Taxonomy" id="110450"/>
    <lineage>
        <taxon>Eukaryota</taxon>
        <taxon>Viridiplantae</taxon>
        <taxon>Streptophyta</taxon>
        <taxon>Embryophyta</taxon>
        <taxon>Tracheophyta</taxon>
        <taxon>Spermatophyta</taxon>
        <taxon>Magnoliopsida</taxon>
        <taxon>Liliopsida</taxon>
        <taxon>Poales</taxon>
        <taxon>Poaceae</taxon>
        <taxon>BOP clade</taxon>
        <taxon>Oryzoideae</taxon>
        <taxon>Oryzeae</taxon>
        <taxon>Oryzinae</taxon>
        <taxon>Oryza</taxon>
        <taxon>Oryza meyeriana</taxon>
    </lineage>
</organism>